<accession>A0A1H1WCW0</accession>
<evidence type="ECO:0000313" key="2">
    <source>
        <dbReference type="Proteomes" id="UP000198688"/>
    </source>
</evidence>
<dbReference type="STRING" id="113562.SAMN04489716_2036"/>
<dbReference type="RefSeq" id="WP_197686167.1">
    <property type="nucleotide sequence ID" value="NZ_BOMJ01000013.1"/>
</dbReference>
<keyword evidence="2" id="KW-1185">Reference proteome</keyword>
<name>A0A1H1WCW0_9ACTN</name>
<dbReference type="EMBL" id="LT629758">
    <property type="protein sequence ID" value="SDS93969.1"/>
    <property type="molecule type" value="Genomic_DNA"/>
</dbReference>
<sequence length="187" mass="20082">MTLLHRCSDMSAADWLVQSAAEAHQLITMGPDGFAAYARLRYVPDPVSAGQDEADVDVPDDHPDDLSQARRALRVLAAFTGTPDDCYFALWDGYHELPPGPLLTDLPYRHFALFRGPLRAIDEFGDSLPGEPPAIVWPADQSWCFTSDVDPHWAGIGAGPAAVRALLADSGLDVVPADPAAGQPCYG</sequence>
<protein>
    <submittedName>
        <fullName evidence="1">Uncharacterized protein</fullName>
    </submittedName>
</protein>
<dbReference type="AlphaFoldDB" id="A0A1H1WCW0"/>
<proteinExistence type="predicted"/>
<gene>
    <name evidence="1" type="ORF">SAMN04489716_2036</name>
</gene>
<organism evidence="1 2">
    <name type="scientific">Actinoplanes derwentensis</name>
    <dbReference type="NCBI Taxonomy" id="113562"/>
    <lineage>
        <taxon>Bacteria</taxon>
        <taxon>Bacillati</taxon>
        <taxon>Actinomycetota</taxon>
        <taxon>Actinomycetes</taxon>
        <taxon>Micromonosporales</taxon>
        <taxon>Micromonosporaceae</taxon>
        <taxon>Actinoplanes</taxon>
    </lineage>
</organism>
<evidence type="ECO:0000313" key="1">
    <source>
        <dbReference type="EMBL" id="SDS93969.1"/>
    </source>
</evidence>
<dbReference type="Proteomes" id="UP000198688">
    <property type="component" value="Chromosome I"/>
</dbReference>
<reference evidence="1 2" key="1">
    <citation type="submission" date="2016-10" db="EMBL/GenBank/DDBJ databases">
        <authorList>
            <person name="de Groot N.N."/>
        </authorList>
    </citation>
    <scope>NUCLEOTIDE SEQUENCE [LARGE SCALE GENOMIC DNA]</scope>
    <source>
        <strain evidence="1 2">DSM 43941</strain>
    </source>
</reference>